<sequence>MTTQTATTHSSDLDPASQESGVVGAPAPMSPVSLQDERLVDWDRYLPRAVKERIPPIAKREYDEALERCFTYSASWNLRIIKDYFLSDMVEHISGRNSQPSHYSPSLHNILIAEASVYAPKGSPLALCKVRDEFVAEAERRCGDEGSAVATIRTDLTLAHYYMSLEQPKDVQAHWHMERAVSLFNNNFKHDSQTESELREMALIYNAILLQDIQFGLVLATEPVCEQTSGLKLVGPFGSDETISAIFVAASKLAIGGHQVHNCVCDNESTPLLDLHAV</sequence>
<dbReference type="OrthoDB" id="2154091at2759"/>
<dbReference type="Proteomes" id="UP000077266">
    <property type="component" value="Unassembled WGS sequence"/>
</dbReference>
<feature type="region of interest" description="Disordered" evidence="1">
    <location>
        <begin position="1"/>
        <end position="30"/>
    </location>
</feature>
<evidence type="ECO:0000313" key="3">
    <source>
        <dbReference type="Proteomes" id="UP000077266"/>
    </source>
</evidence>
<organism evidence="2 3">
    <name type="scientific">Exidia glandulosa HHB12029</name>
    <dbReference type="NCBI Taxonomy" id="1314781"/>
    <lineage>
        <taxon>Eukaryota</taxon>
        <taxon>Fungi</taxon>
        <taxon>Dikarya</taxon>
        <taxon>Basidiomycota</taxon>
        <taxon>Agaricomycotina</taxon>
        <taxon>Agaricomycetes</taxon>
        <taxon>Auriculariales</taxon>
        <taxon>Exidiaceae</taxon>
        <taxon>Exidia</taxon>
    </lineage>
</organism>
<keyword evidence="3" id="KW-1185">Reference proteome</keyword>
<protein>
    <submittedName>
        <fullName evidence="2">Uncharacterized protein</fullName>
    </submittedName>
</protein>
<dbReference type="AlphaFoldDB" id="A0A166A9V6"/>
<feature type="compositionally biased region" description="Polar residues" evidence="1">
    <location>
        <begin position="1"/>
        <end position="10"/>
    </location>
</feature>
<evidence type="ECO:0000313" key="2">
    <source>
        <dbReference type="EMBL" id="KZV89899.1"/>
    </source>
</evidence>
<dbReference type="EMBL" id="KV426061">
    <property type="protein sequence ID" value="KZV89899.1"/>
    <property type="molecule type" value="Genomic_DNA"/>
</dbReference>
<proteinExistence type="predicted"/>
<accession>A0A166A9V6</accession>
<gene>
    <name evidence="2" type="ORF">EXIGLDRAFT_136716</name>
</gene>
<name>A0A166A9V6_EXIGL</name>
<reference evidence="2 3" key="1">
    <citation type="journal article" date="2016" name="Mol. Biol. Evol.">
        <title>Comparative Genomics of Early-Diverging Mushroom-Forming Fungi Provides Insights into the Origins of Lignocellulose Decay Capabilities.</title>
        <authorList>
            <person name="Nagy L.G."/>
            <person name="Riley R."/>
            <person name="Tritt A."/>
            <person name="Adam C."/>
            <person name="Daum C."/>
            <person name="Floudas D."/>
            <person name="Sun H."/>
            <person name="Yadav J.S."/>
            <person name="Pangilinan J."/>
            <person name="Larsson K.H."/>
            <person name="Matsuura K."/>
            <person name="Barry K."/>
            <person name="Labutti K."/>
            <person name="Kuo R."/>
            <person name="Ohm R.A."/>
            <person name="Bhattacharya S.S."/>
            <person name="Shirouzu T."/>
            <person name="Yoshinaga Y."/>
            <person name="Martin F.M."/>
            <person name="Grigoriev I.V."/>
            <person name="Hibbett D.S."/>
        </authorList>
    </citation>
    <scope>NUCLEOTIDE SEQUENCE [LARGE SCALE GENOMIC DNA]</scope>
    <source>
        <strain evidence="2 3">HHB12029</strain>
    </source>
</reference>
<evidence type="ECO:0000256" key="1">
    <source>
        <dbReference type="SAM" id="MobiDB-lite"/>
    </source>
</evidence>
<dbReference type="InParanoid" id="A0A166A9V6"/>
<dbReference type="STRING" id="1314781.A0A166A9V6"/>